<dbReference type="Proteomes" id="UP000297753">
    <property type="component" value="Unassembled WGS sequence"/>
</dbReference>
<dbReference type="CDD" id="cd01948">
    <property type="entry name" value="EAL"/>
    <property type="match status" value="1"/>
</dbReference>
<accession>A0A4Y8WKX7</accession>
<evidence type="ECO:0000313" key="4">
    <source>
        <dbReference type="Proteomes" id="UP000297753"/>
    </source>
</evidence>
<keyword evidence="4" id="KW-1185">Reference proteome</keyword>
<dbReference type="SUPFAM" id="SSF55073">
    <property type="entry name" value="Nucleotide cyclase"/>
    <property type="match status" value="1"/>
</dbReference>
<dbReference type="Gene3D" id="3.30.70.270">
    <property type="match status" value="1"/>
</dbReference>
<dbReference type="InterPro" id="IPR001633">
    <property type="entry name" value="EAL_dom"/>
</dbReference>
<dbReference type="EMBL" id="SATR01000002">
    <property type="protein sequence ID" value="TFH93356.1"/>
    <property type="molecule type" value="Genomic_DNA"/>
</dbReference>
<dbReference type="SMART" id="SM00052">
    <property type="entry name" value="EAL"/>
    <property type="match status" value="1"/>
</dbReference>
<feature type="domain" description="EAL" evidence="1">
    <location>
        <begin position="348"/>
        <end position="608"/>
    </location>
</feature>
<proteinExistence type="predicted"/>
<dbReference type="RefSeq" id="WP_134834134.1">
    <property type="nucleotide sequence ID" value="NZ_SATR01000002.1"/>
</dbReference>
<dbReference type="InterPro" id="IPR029787">
    <property type="entry name" value="Nucleotide_cyclase"/>
</dbReference>
<dbReference type="InterPro" id="IPR035919">
    <property type="entry name" value="EAL_sf"/>
</dbReference>
<dbReference type="GO" id="GO:0071111">
    <property type="term" value="F:cyclic-guanylate-specific phosphodiesterase activity"/>
    <property type="evidence" value="ECO:0007669"/>
    <property type="project" value="InterPro"/>
</dbReference>
<dbReference type="InterPro" id="IPR050706">
    <property type="entry name" value="Cyclic-di-GMP_PDE-like"/>
</dbReference>
<evidence type="ECO:0000313" key="3">
    <source>
        <dbReference type="EMBL" id="TFH93356.1"/>
    </source>
</evidence>
<dbReference type="SUPFAM" id="SSF141868">
    <property type="entry name" value="EAL domain-like"/>
    <property type="match status" value="1"/>
</dbReference>
<dbReference type="PANTHER" id="PTHR33121">
    <property type="entry name" value="CYCLIC DI-GMP PHOSPHODIESTERASE PDEF"/>
    <property type="match status" value="1"/>
</dbReference>
<dbReference type="SMART" id="SM00267">
    <property type="entry name" value="GGDEF"/>
    <property type="match status" value="1"/>
</dbReference>
<organism evidence="3 4">
    <name type="scientific">Vibrio ouci</name>
    <dbReference type="NCBI Taxonomy" id="2499078"/>
    <lineage>
        <taxon>Bacteria</taxon>
        <taxon>Pseudomonadati</taxon>
        <taxon>Pseudomonadota</taxon>
        <taxon>Gammaproteobacteria</taxon>
        <taxon>Vibrionales</taxon>
        <taxon>Vibrionaceae</taxon>
        <taxon>Vibrio</taxon>
    </lineage>
</organism>
<dbReference type="OrthoDB" id="9787514at2"/>
<dbReference type="Gene3D" id="3.20.20.450">
    <property type="entry name" value="EAL domain"/>
    <property type="match status" value="1"/>
</dbReference>
<dbReference type="Pfam" id="PF00563">
    <property type="entry name" value="EAL"/>
    <property type="match status" value="1"/>
</dbReference>
<evidence type="ECO:0000259" key="2">
    <source>
        <dbReference type="PROSITE" id="PS50887"/>
    </source>
</evidence>
<dbReference type="Pfam" id="PF00990">
    <property type="entry name" value="GGDEF"/>
    <property type="match status" value="1"/>
</dbReference>
<reference evidence="3 4" key="1">
    <citation type="submission" date="2019-01" db="EMBL/GenBank/DDBJ databases">
        <title>Vibrio BEI176 sp. nov, a marine bacterium isolated from China: eastern marignal seas.</title>
        <authorList>
            <person name="Li B."/>
        </authorList>
    </citation>
    <scope>NUCLEOTIDE SEQUENCE [LARGE SCALE GENOMIC DNA]</scope>
    <source>
        <strain evidence="3 4">BEI176</strain>
    </source>
</reference>
<feature type="domain" description="GGDEF" evidence="2">
    <location>
        <begin position="210"/>
        <end position="339"/>
    </location>
</feature>
<protein>
    <submittedName>
        <fullName evidence="3">Phosphodiesterase</fullName>
    </submittedName>
</protein>
<gene>
    <name evidence="3" type="ORF">ELS82_02790</name>
</gene>
<dbReference type="PROSITE" id="PS50887">
    <property type="entry name" value="GGDEF"/>
    <property type="match status" value="1"/>
</dbReference>
<comment type="caution">
    <text evidence="3">The sequence shown here is derived from an EMBL/GenBank/DDBJ whole genome shotgun (WGS) entry which is preliminary data.</text>
</comment>
<dbReference type="InterPro" id="IPR000160">
    <property type="entry name" value="GGDEF_dom"/>
</dbReference>
<dbReference type="PROSITE" id="PS50883">
    <property type="entry name" value="EAL"/>
    <property type="match status" value="1"/>
</dbReference>
<dbReference type="PANTHER" id="PTHR33121:SF79">
    <property type="entry name" value="CYCLIC DI-GMP PHOSPHODIESTERASE PDED-RELATED"/>
    <property type="match status" value="1"/>
</dbReference>
<dbReference type="AlphaFoldDB" id="A0A4Y8WKX7"/>
<name>A0A4Y8WKX7_9VIBR</name>
<dbReference type="CDD" id="cd01949">
    <property type="entry name" value="GGDEF"/>
    <property type="match status" value="1"/>
</dbReference>
<dbReference type="NCBIfam" id="TIGR00254">
    <property type="entry name" value="GGDEF"/>
    <property type="match status" value="1"/>
</dbReference>
<evidence type="ECO:0000259" key="1">
    <source>
        <dbReference type="PROSITE" id="PS50883"/>
    </source>
</evidence>
<sequence length="616" mass="69459">MARTPSVPDTLSVETLGETLSLDGLELLNKATYELHQHTGSLCTCVIEFDQFTPKSVLLASSSELRLQRNHCTAPLTRSTWAFVTQSNQDYTLCRSQASSHHPSEQFIFDNNIEVYIAIPLKAANGETLGVLLSTFDNEINAEQEELLIEGHKLFANIVTHNLRAKWLSARSETLVDQLSYEVSHDNLTGLLNRSFLSDKIERLNEMNIDSFTLAYIDIDNFKSINDLYGNYIGDQIIKFVANTIKLAIKDKHLAFRIAGDEFAFITLSGDPFEICHTIIKNLEKGYQDPAHNIKFSISIGLAKSAGPNVTPDQIILNASLALKDCKQSRHINVQCYDTHLSAQYYRRALIIDALRNELSKETISDGEIYVVAQPIVERNNKQWDYYEILARWQSKALGAIPPLEFIEAAEQSGLIVDFGERIVELACKAKVALEKGLGHKVKLGLNCSAHELNNSERYLQHLLDTIQRYNFTPEEFTIELTETVLLSQTDEVKSILTKLRLLGFTVALDDFGTGYSSLNYIHSYPIDCIKIDSTFINNMLSNETAERVVWLIVQLAKQLEVKLIAEGVENQEALEKLYAMGCNLIQGYYFSKPETPEQLINHCYERLEGQQVSNG</sequence>
<dbReference type="InterPro" id="IPR043128">
    <property type="entry name" value="Rev_trsase/Diguanyl_cyclase"/>
</dbReference>